<dbReference type="Gene3D" id="3.40.50.620">
    <property type="entry name" value="HUPs"/>
    <property type="match status" value="2"/>
</dbReference>
<evidence type="ECO:0000259" key="11">
    <source>
        <dbReference type="Pfam" id="PF00133"/>
    </source>
</evidence>
<dbReference type="Pfam" id="PF00133">
    <property type="entry name" value="tRNA-synt_1"/>
    <property type="match status" value="1"/>
</dbReference>
<dbReference type="GO" id="GO:0004823">
    <property type="term" value="F:leucine-tRNA ligase activity"/>
    <property type="evidence" value="ECO:0007669"/>
    <property type="project" value="UniProtKB-EC"/>
</dbReference>
<evidence type="ECO:0000256" key="9">
    <source>
        <dbReference type="ARBA" id="ARBA00047469"/>
    </source>
</evidence>
<comment type="similarity">
    <text evidence="1">Belongs to the class-I aminoacyl-tRNA synthetase family.</text>
</comment>
<protein>
    <recommendedName>
        <fullName evidence="2">leucine--tRNA ligase</fullName>
        <ecNumber evidence="2">6.1.1.4</ecNumber>
    </recommendedName>
    <alternativeName>
        <fullName evidence="8">Leucyl-tRNA synthetase</fullName>
    </alternativeName>
</protein>
<evidence type="ECO:0000256" key="4">
    <source>
        <dbReference type="ARBA" id="ARBA00022741"/>
    </source>
</evidence>
<dbReference type="InterPro" id="IPR001412">
    <property type="entry name" value="aa-tRNA-synth_I_CS"/>
</dbReference>
<dbReference type="PANTHER" id="PTHR45794:SF1">
    <property type="entry name" value="LEUCINE--TRNA LIGASE, CYTOPLASMIC"/>
    <property type="match status" value="1"/>
</dbReference>
<dbReference type="InterPro" id="IPR002300">
    <property type="entry name" value="aa-tRNA-synth_Ia"/>
</dbReference>
<feature type="region of interest" description="Disordered" evidence="10">
    <location>
        <begin position="224"/>
        <end position="244"/>
    </location>
</feature>
<organism evidence="14">
    <name type="scientific">Terrestrivirus sp</name>
    <dbReference type="NCBI Taxonomy" id="2487775"/>
    <lineage>
        <taxon>Viruses</taxon>
        <taxon>Varidnaviria</taxon>
        <taxon>Bamfordvirae</taxon>
        <taxon>Nucleocytoviricota</taxon>
        <taxon>Megaviricetes</taxon>
        <taxon>Imitervirales</taxon>
        <taxon>Mimiviridae</taxon>
        <taxon>Klosneuvirinae</taxon>
    </lineage>
</organism>
<dbReference type="Pfam" id="PF09334">
    <property type="entry name" value="tRNA-synt_1g"/>
    <property type="match status" value="1"/>
</dbReference>
<dbReference type="Pfam" id="PF08264">
    <property type="entry name" value="Anticodon_1"/>
    <property type="match status" value="1"/>
</dbReference>
<comment type="catalytic activity">
    <reaction evidence="9">
        <text>tRNA(Leu) + L-leucine + ATP = L-leucyl-tRNA(Leu) + AMP + diphosphate</text>
        <dbReference type="Rhea" id="RHEA:11688"/>
        <dbReference type="Rhea" id="RHEA-COMP:9613"/>
        <dbReference type="Rhea" id="RHEA-COMP:9622"/>
        <dbReference type="ChEBI" id="CHEBI:30616"/>
        <dbReference type="ChEBI" id="CHEBI:33019"/>
        <dbReference type="ChEBI" id="CHEBI:57427"/>
        <dbReference type="ChEBI" id="CHEBI:78442"/>
        <dbReference type="ChEBI" id="CHEBI:78494"/>
        <dbReference type="ChEBI" id="CHEBI:456215"/>
        <dbReference type="EC" id="6.1.1.4"/>
    </reaction>
</comment>
<accession>A0A3G4ZPS7</accession>
<dbReference type="GO" id="GO:0002161">
    <property type="term" value="F:aminoacyl-tRNA deacylase activity"/>
    <property type="evidence" value="ECO:0007669"/>
    <property type="project" value="InterPro"/>
</dbReference>
<dbReference type="Gene3D" id="3.90.740.10">
    <property type="entry name" value="Valyl/Leucyl/Isoleucyl-tRNA synthetase, editing domain"/>
    <property type="match status" value="2"/>
</dbReference>
<evidence type="ECO:0000256" key="2">
    <source>
        <dbReference type="ARBA" id="ARBA00013164"/>
    </source>
</evidence>
<evidence type="ECO:0000256" key="3">
    <source>
        <dbReference type="ARBA" id="ARBA00022598"/>
    </source>
</evidence>
<dbReference type="SUPFAM" id="SSF52374">
    <property type="entry name" value="Nucleotidylyl transferase"/>
    <property type="match status" value="1"/>
</dbReference>
<dbReference type="PROSITE" id="PS00178">
    <property type="entry name" value="AA_TRNA_LIGASE_I"/>
    <property type="match status" value="1"/>
</dbReference>
<dbReference type="SUPFAM" id="SSF47323">
    <property type="entry name" value="Anticodon-binding domain of a subclass of class I aminoacyl-tRNA synthetases"/>
    <property type="match status" value="1"/>
</dbReference>
<dbReference type="GO" id="GO:0005524">
    <property type="term" value="F:ATP binding"/>
    <property type="evidence" value="ECO:0007669"/>
    <property type="project" value="UniProtKB-KW"/>
</dbReference>
<keyword evidence="3" id="KW-0436">Ligase</keyword>
<feature type="compositionally biased region" description="Basic and acidic residues" evidence="10">
    <location>
        <begin position="224"/>
        <end position="243"/>
    </location>
</feature>
<reference evidence="14" key="1">
    <citation type="submission" date="2018-10" db="EMBL/GenBank/DDBJ databases">
        <title>Hidden diversity of soil giant viruses.</title>
        <authorList>
            <person name="Schulz F."/>
            <person name="Alteio L."/>
            <person name="Goudeau D."/>
            <person name="Ryan E.M."/>
            <person name="Malmstrom R.R."/>
            <person name="Blanchard J."/>
            <person name="Woyke T."/>
        </authorList>
    </citation>
    <scope>NUCLEOTIDE SEQUENCE</scope>
    <source>
        <strain evidence="14">TEV1</strain>
    </source>
</reference>
<dbReference type="EMBL" id="MK071983">
    <property type="protein sequence ID" value="AYV76344.1"/>
    <property type="molecule type" value="Genomic_DNA"/>
</dbReference>
<keyword evidence="5" id="KW-0067">ATP-binding</keyword>
<name>A0A3G4ZPS7_9VIRU</name>
<dbReference type="EC" id="6.1.1.4" evidence="2"/>
<dbReference type="InterPro" id="IPR015413">
    <property type="entry name" value="Methionyl/Leucyl_tRNA_Synth"/>
</dbReference>
<feature type="domain" description="Aminoacyl-tRNA synthetase class Ia" evidence="11">
    <location>
        <begin position="9"/>
        <end position="415"/>
    </location>
</feature>
<evidence type="ECO:0000259" key="12">
    <source>
        <dbReference type="Pfam" id="PF08264"/>
    </source>
</evidence>
<evidence type="ECO:0000313" key="14">
    <source>
        <dbReference type="EMBL" id="AYV76344.1"/>
    </source>
</evidence>
<evidence type="ECO:0000256" key="7">
    <source>
        <dbReference type="ARBA" id="ARBA00023146"/>
    </source>
</evidence>
<dbReference type="SMR" id="A0A3G4ZPS7"/>
<sequence>MEPVIRDLTNKKGKVFITFPYPYQNGTLHLGHAYSMSRAIFFAEYCRLKGYNVLFPFAFHATGMPIVACAAKLKDELEQCDINNMNISEMEHDKQIKILIEMGVPKEELYKFVDPEYWPIYFPMIAKQDLKAFNANVDFSRSFITTKMNPYYDSFVTWQFTKLINKGLVKKGKRYVVYSIKDGQACADHDRSSGEGVEPHKFDTKIIKLKNGKNLVVTYNKKDDKKDDKKDKNDKKEKTKQESENTVYYDSGSKYVTFKYKGEEYIVRDYAVKNFKYQCDNFEEVVQTDDDFDPSKLNDLIAETDEYKHNSIVFRASNREVKATGFVTNSEIGTEWRQYYEPNGEAKSRSGDICIVALIDQWFINYGDEGLKKIVDEYIKTKLVADKGVINQLVESSAWINEWPCSRSYGLGTFLPGTTQLIDSLSDSTIYMAYYTVAHLLHRVPPKIMTYDVWEYIFMDGSEELVCDEYKEVINEMREEFKYWYPVDLRVSGKDLVPNHLTMCLYNHAAIWGTKYMPKSYSIGGYITLNGKKMSKGAGNFMTLNNAVTKYGSDIVKISLTEKEGLDDADFRDSVATSYTHKLSVEKEFIKQMIDICADANKNVDTNTKTTLWEELFNHEMDSIIVKTGEHYENYKFRSAVYDGFHAALLSRDRYIRICSGSEFTPKIPVSAKLAQKFVEYILLMIYPVCPEWVKTNWEYASSKNVILSHNWPENLDKIISENVVGYNRCKYYKSIIELVANKINGEFDKNSKLHFNVSCITEYSEIENALIAEVCKHVGQCGFDKKKYQSFLSEVMKKYAENDKTMVTNVGRFVSYIRSNIETYGIEWNDFIREKHIDHFTQWLRIFLIPQCKNVNIKELGYKKEHTFTISIGIPYVESFE</sequence>
<dbReference type="InterPro" id="IPR004493">
    <property type="entry name" value="Leu-tRNA-synth_Ia_arc/euk"/>
</dbReference>
<dbReference type="InterPro" id="IPR009080">
    <property type="entry name" value="tRNAsynth_Ia_anticodon-bd"/>
</dbReference>
<evidence type="ECO:0000256" key="1">
    <source>
        <dbReference type="ARBA" id="ARBA00005594"/>
    </source>
</evidence>
<keyword evidence="6" id="KW-0648">Protein biosynthesis</keyword>
<feature type="domain" description="Methionyl/Valyl/Leucyl/Isoleucyl-tRNA synthetase anticodon-binding" evidence="12">
    <location>
        <begin position="617"/>
        <end position="742"/>
    </location>
</feature>
<dbReference type="InterPro" id="IPR013155">
    <property type="entry name" value="M/V/L/I-tRNA-synth_anticd-bd"/>
</dbReference>
<dbReference type="InterPro" id="IPR014729">
    <property type="entry name" value="Rossmann-like_a/b/a_fold"/>
</dbReference>
<keyword evidence="7 14" id="KW-0030">Aminoacyl-tRNA synthetase</keyword>
<evidence type="ECO:0000256" key="10">
    <source>
        <dbReference type="SAM" id="MobiDB-lite"/>
    </source>
</evidence>
<dbReference type="PANTHER" id="PTHR45794">
    <property type="entry name" value="LEUCYL-TRNA SYNTHETASE"/>
    <property type="match status" value="1"/>
</dbReference>
<evidence type="ECO:0000256" key="5">
    <source>
        <dbReference type="ARBA" id="ARBA00022840"/>
    </source>
</evidence>
<dbReference type="InterPro" id="IPR009008">
    <property type="entry name" value="Val/Leu/Ile-tRNA-synth_edit"/>
</dbReference>
<feature type="domain" description="Methionyl/Leucyl tRNA synthetase" evidence="13">
    <location>
        <begin position="476"/>
        <end position="574"/>
    </location>
</feature>
<evidence type="ECO:0000259" key="13">
    <source>
        <dbReference type="Pfam" id="PF09334"/>
    </source>
</evidence>
<evidence type="ECO:0000256" key="6">
    <source>
        <dbReference type="ARBA" id="ARBA00022917"/>
    </source>
</evidence>
<evidence type="ECO:0000256" key="8">
    <source>
        <dbReference type="ARBA" id="ARBA00030520"/>
    </source>
</evidence>
<gene>
    <name evidence="14" type="ORF">Terrestrivirus5_166</name>
</gene>
<keyword evidence="4" id="KW-0547">Nucleotide-binding</keyword>
<proteinExistence type="inferred from homology"/>